<gene>
    <name evidence="2" type="ORF">N8I77_008219</name>
</gene>
<proteinExistence type="predicted"/>
<sequence length="109" mass="11629">MNSSSRAPAPAPLYTLGSGSSTAGSPTSPRYQDTPRTATTDGWASPGVMDRKDSSNSVTSTMSSASVASVSRKKVSSRSSSNVNQYTRCGRHTDQYLFSGWSKVFSRKH</sequence>
<evidence type="ECO:0000256" key="1">
    <source>
        <dbReference type="SAM" id="MobiDB-lite"/>
    </source>
</evidence>
<feature type="compositionally biased region" description="Low complexity" evidence="1">
    <location>
        <begin position="17"/>
        <end position="29"/>
    </location>
</feature>
<reference evidence="2" key="1">
    <citation type="submission" date="2023-06" db="EMBL/GenBank/DDBJ databases">
        <authorList>
            <person name="Noh H."/>
        </authorList>
    </citation>
    <scope>NUCLEOTIDE SEQUENCE</scope>
    <source>
        <strain evidence="2">DUCC20226</strain>
    </source>
</reference>
<keyword evidence="3" id="KW-1185">Reference proteome</keyword>
<evidence type="ECO:0000313" key="3">
    <source>
        <dbReference type="Proteomes" id="UP001265746"/>
    </source>
</evidence>
<feature type="region of interest" description="Disordered" evidence="1">
    <location>
        <begin position="1"/>
        <end position="89"/>
    </location>
</feature>
<comment type="caution">
    <text evidence="2">The sequence shown here is derived from an EMBL/GenBank/DDBJ whole genome shotgun (WGS) entry which is preliminary data.</text>
</comment>
<feature type="compositionally biased region" description="Polar residues" evidence="1">
    <location>
        <begin position="30"/>
        <end position="42"/>
    </location>
</feature>
<protein>
    <submittedName>
        <fullName evidence="2">Uncharacterized protein</fullName>
    </submittedName>
</protein>
<feature type="compositionally biased region" description="Low complexity" evidence="1">
    <location>
        <begin position="55"/>
        <end position="70"/>
    </location>
</feature>
<name>A0AAD9W507_PHOAM</name>
<accession>A0AAD9W507</accession>
<dbReference type="Proteomes" id="UP001265746">
    <property type="component" value="Unassembled WGS sequence"/>
</dbReference>
<organism evidence="2 3">
    <name type="scientific">Phomopsis amygdali</name>
    <name type="common">Fusicoccum amygdali</name>
    <dbReference type="NCBI Taxonomy" id="1214568"/>
    <lineage>
        <taxon>Eukaryota</taxon>
        <taxon>Fungi</taxon>
        <taxon>Dikarya</taxon>
        <taxon>Ascomycota</taxon>
        <taxon>Pezizomycotina</taxon>
        <taxon>Sordariomycetes</taxon>
        <taxon>Sordariomycetidae</taxon>
        <taxon>Diaporthales</taxon>
        <taxon>Diaporthaceae</taxon>
        <taxon>Diaporthe</taxon>
    </lineage>
</organism>
<evidence type="ECO:0000313" key="2">
    <source>
        <dbReference type="EMBL" id="KAK2605380.1"/>
    </source>
</evidence>
<dbReference type="AlphaFoldDB" id="A0AAD9W507"/>
<dbReference type="EMBL" id="JAUJFL010000004">
    <property type="protein sequence ID" value="KAK2605380.1"/>
    <property type="molecule type" value="Genomic_DNA"/>
</dbReference>